<evidence type="ECO:0000313" key="10">
    <source>
        <dbReference type="Proteomes" id="UP001221411"/>
    </source>
</evidence>
<dbReference type="Pfam" id="PF00069">
    <property type="entry name" value="Pkinase"/>
    <property type="match status" value="1"/>
</dbReference>
<dbReference type="Proteomes" id="UP001221411">
    <property type="component" value="Unassembled WGS sequence"/>
</dbReference>
<comment type="caution">
    <text evidence="9">The sequence shown here is derived from an EMBL/GenBank/DDBJ whole genome shotgun (WGS) entry which is preliminary data.</text>
</comment>
<evidence type="ECO:0000256" key="3">
    <source>
        <dbReference type="ARBA" id="ARBA00022777"/>
    </source>
</evidence>
<dbReference type="PANTHER" id="PTHR43289">
    <property type="entry name" value="MITOGEN-ACTIVATED PROTEIN KINASE KINASE KINASE 20-RELATED"/>
    <property type="match status" value="1"/>
</dbReference>
<keyword evidence="7" id="KW-1133">Transmembrane helix</keyword>
<dbReference type="PROSITE" id="PS00107">
    <property type="entry name" value="PROTEIN_KINASE_ATP"/>
    <property type="match status" value="1"/>
</dbReference>
<evidence type="ECO:0000256" key="5">
    <source>
        <dbReference type="PROSITE-ProRule" id="PRU10141"/>
    </source>
</evidence>
<evidence type="ECO:0000256" key="2">
    <source>
        <dbReference type="ARBA" id="ARBA00022741"/>
    </source>
</evidence>
<sequence length="556" mass="60929">MTTDKGEDDRKPADSDSGVVVSPSQSLPAPTVRARSLSPRAPSSPFFRNEALPGVAHLYEGPPPSVTATPAAAAPLLFVCDECWRTFTDGSQLSCACERPRPVEGWAAMPYVLRGRFLFVELLGRGGMGAVFRAYDQASKDRPWVAVKVIQKGLPEFEASLKEMFRREVAAAQMLAQHKQFFVDVLGFDDVAPAYLALEYVPWQTLAEVVASLPAIERRLPPAQVARIGIAVLRGAAKMHFHRIVHRDLTPANIFVRYVPDREGYDVKITDLGLWAFDQVQGESDSLSLVGMPGTAGTAAYMSPEQSTGEKVGAASDLHAIGSVLWELATGSVPYPATTDGRVHEIIERRAKTLYDPPARPAFMPEGLYHVLVKALAFEAEERFSAANDMRKALEAFVASYQQERLRDLEDALGRIDGLARKVTSLRDKMTPMREVLERLSLLGAILREAQEQRGEAEPAVLRTIADNTETQLDQITREIGALAEWLRVLGEKKDVPPGAGDKSGRREIEVLAPREGRAVSSKAKPRGESRALVVWGIAVALVVIVVGLFFLRTWG</sequence>
<gene>
    <name evidence="9" type="ORF">POL67_22480</name>
</gene>
<keyword evidence="3 9" id="KW-0418">Kinase</keyword>
<proteinExistence type="predicted"/>
<evidence type="ECO:0000313" key="9">
    <source>
        <dbReference type="EMBL" id="MDC0744114.1"/>
    </source>
</evidence>
<feature type="region of interest" description="Disordered" evidence="6">
    <location>
        <begin position="1"/>
        <end position="41"/>
    </location>
</feature>
<evidence type="ECO:0000256" key="6">
    <source>
        <dbReference type="SAM" id="MobiDB-lite"/>
    </source>
</evidence>
<keyword evidence="7" id="KW-0472">Membrane</keyword>
<dbReference type="CDD" id="cd14014">
    <property type="entry name" value="STKc_PknB_like"/>
    <property type="match status" value="1"/>
</dbReference>
<feature type="domain" description="Protein kinase" evidence="8">
    <location>
        <begin position="117"/>
        <end position="398"/>
    </location>
</feature>
<dbReference type="InterPro" id="IPR008266">
    <property type="entry name" value="Tyr_kinase_AS"/>
</dbReference>
<accession>A0ABT5ERL9</accession>
<dbReference type="InterPro" id="IPR011009">
    <property type="entry name" value="Kinase-like_dom_sf"/>
</dbReference>
<dbReference type="RefSeq" id="WP_271920298.1">
    <property type="nucleotide sequence ID" value="NZ_JAQNDO010000001.1"/>
</dbReference>
<dbReference type="PROSITE" id="PS50011">
    <property type="entry name" value="PROTEIN_KINASE_DOM"/>
    <property type="match status" value="1"/>
</dbReference>
<name>A0ABT5ERL9_9BACT</name>
<keyword evidence="10" id="KW-1185">Reference proteome</keyword>
<evidence type="ECO:0000256" key="7">
    <source>
        <dbReference type="SAM" id="Phobius"/>
    </source>
</evidence>
<dbReference type="InterPro" id="IPR017441">
    <property type="entry name" value="Protein_kinase_ATP_BS"/>
</dbReference>
<dbReference type="Gene3D" id="3.30.200.20">
    <property type="entry name" value="Phosphorylase Kinase, domain 1"/>
    <property type="match status" value="1"/>
</dbReference>
<evidence type="ECO:0000259" key="8">
    <source>
        <dbReference type="PROSITE" id="PS50011"/>
    </source>
</evidence>
<feature type="compositionally biased region" description="Basic and acidic residues" evidence="6">
    <location>
        <begin position="1"/>
        <end position="14"/>
    </location>
</feature>
<dbReference type="GO" id="GO:0016301">
    <property type="term" value="F:kinase activity"/>
    <property type="evidence" value="ECO:0007669"/>
    <property type="project" value="UniProtKB-KW"/>
</dbReference>
<dbReference type="SUPFAM" id="SSF56112">
    <property type="entry name" value="Protein kinase-like (PK-like)"/>
    <property type="match status" value="1"/>
</dbReference>
<keyword evidence="7" id="KW-0812">Transmembrane</keyword>
<feature type="binding site" evidence="5">
    <location>
        <position position="148"/>
    </location>
    <ligand>
        <name>ATP</name>
        <dbReference type="ChEBI" id="CHEBI:30616"/>
    </ligand>
</feature>
<reference evidence="9 10" key="1">
    <citation type="submission" date="2022-11" db="EMBL/GenBank/DDBJ databases">
        <title>Minimal conservation of predation-associated metabolite biosynthetic gene clusters underscores biosynthetic potential of Myxococcota including descriptions for ten novel species: Archangium lansinium sp. nov., Myxococcus landrumus sp. nov., Nannocystis bai.</title>
        <authorList>
            <person name="Ahearne A."/>
            <person name="Stevens C."/>
            <person name="Dowd S."/>
        </authorList>
    </citation>
    <scope>NUCLEOTIDE SEQUENCE [LARGE SCALE GENOMIC DNA]</scope>
    <source>
        <strain evidence="9 10">RJM3</strain>
    </source>
</reference>
<evidence type="ECO:0000256" key="4">
    <source>
        <dbReference type="ARBA" id="ARBA00022840"/>
    </source>
</evidence>
<protein>
    <submittedName>
        <fullName evidence="9">Protein kinase</fullName>
    </submittedName>
</protein>
<feature type="transmembrane region" description="Helical" evidence="7">
    <location>
        <begin position="533"/>
        <end position="552"/>
    </location>
</feature>
<dbReference type="Gene3D" id="1.10.510.10">
    <property type="entry name" value="Transferase(Phosphotransferase) domain 1"/>
    <property type="match status" value="1"/>
</dbReference>
<evidence type="ECO:0000256" key="1">
    <source>
        <dbReference type="ARBA" id="ARBA00022679"/>
    </source>
</evidence>
<keyword evidence="4 5" id="KW-0067">ATP-binding</keyword>
<dbReference type="InterPro" id="IPR000719">
    <property type="entry name" value="Prot_kinase_dom"/>
</dbReference>
<organism evidence="9 10">
    <name type="scientific">Polyangium mundeleinium</name>
    <dbReference type="NCBI Taxonomy" id="2995306"/>
    <lineage>
        <taxon>Bacteria</taxon>
        <taxon>Pseudomonadati</taxon>
        <taxon>Myxococcota</taxon>
        <taxon>Polyangia</taxon>
        <taxon>Polyangiales</taxon>
        <taxon>Polyangiaceae</taxon>
        <taxon>Polyangium</taxon>
    </lineage>
</organism>
<dbReference type="PANTHER" id="PTHR43289:SF6">
    <property type="entry name" value="SERINE_THREONINE-PROTEIN KINASE NEKL-3"/>
    <property type="match status" value="1"/>
</dbReference>
<dbReference type="PROSITE" id="PS00109">
    <property type="entry name" value="PROTEIN_KINASE_TYR"/>
    <property type="match status" value="1"/>
</dbReference>
<keyword evidence="1" id="KW-0808">Transferase</keyword>
<dbReference type="EMBL" id="JAQNDO010000001">
    <property type="protein sequence ID" value="MDC0744114.1"/>
    <property type="molecule type" value="Genomic_DNA"/>
</dbReference>
<keyword evidence="2 5" id="KW-0547">Nucleotide-binding</keyword>